<dbReference type="EMBL" id="KN818226">
    <property type="protein sequence ID" value="KIL69042.1"/>
    <property type="molecule type" value="Genomic_DNA"/>
</dbReference>
<feature type="region of interest" description="Disordered" evidence="5">
    <location>
        <begin position="81"/>
        <end position="185"/>
    </location>
</feature>
<evidence type="ECO:0000256" key="1">
    <source>
        <dbReference type="ARBA" id="ARBA00004167"/>
    </source>
</evidence>
<dbReference type="PANTHER" id="PTHR15549">
    <property type="entry name" value="PAIRED IMMUNOGLOBULIN-LIKE TYPE 2 RECEPTOR"/>
    <property type="match status" value="1"/>
</dbReference>
<dbReference type="InParanoid" id="A0A0C2X487"/>
<proteinExistence type="predicted"/>
<feature type="compositionally biased region" description="Polar residues" evidence="5">
    <location>
        <begin position="114"/>
        <end position="126"/>
    </location>
</feature>
<dbReference type="GO" id="GO:0071944">
    <property type="term" value="C:cell periphery"/>
    <property type="evidence" value="ECO:0007669"/>
    <property type="project" value="UniProtKB-ARBA"/>
</dbReference>
<feature type="region of interest" description="Disordered" evidence="5">
    <location>
        <begin position="322"/>
        <end position="395"/>
    </location>
</feature>
<reference evidence="7 8" key="1">
    <citation type="submission" date="2014-04" db="EMBL/GenBank/DDBJ databases">
        <title>Evolutionary Origins and Diversification of the Mycorrhizal Mutualists.</title>
        <authorList>
            <consortium name="DOE Joint Genome Institute"/>
            <consortium name="Mycorrhizal Genomics Consortium"/>
            <person name="Kohler A."/>
            <person name="Kuo A."/>
            <person name="Nagy L.G."/>
            <person name="Floudas D."/>
            <person name="Copeland A."/>
            <person name="Barry K.W."/>
            <person name="Cichocki N."/>
            <person name="Veneault-Fourrey C."/>
            <person name="LaButti K."/>
            <person name="Lindquist E.A."/>
            <person name="Lipzen A."/>
            <person name="Lundell T."/>
            <person name="Morin E."/>
            <person name="Murat C."/>
            <person name="Riley R."/>
            <person name="Ohm R."/>
            <person name="Sun H."/>
            <person name="Tunlid A."/>
            <person name="Henrissat B."/>
            <person name="Grigoriev I.V."/>
            <person name="Hibbett D.S."/>
            <person name="Martin F."/>
        </authorList>
    </citation>
    <scope>NUCLEOTIDE SEQUENCE [LARGE SCALE GENOMIC DNA]</scope>
    <source>
        <strain evidence="7 8">Koide BX008</strain>
    </source>
</reference>
<feature type="compositionally biased region" description="Low complexity" evidence="5">
    <location>
        <begin position="127"/>
        <end position="185"/>
    </location>
</feature>
<dbReference type="OrthoDB" id="3263296at2759"/>
<keyword evidence="3 6" id="KW-1133">Transmembrane helix</keyword>
<gene>
    <name evidence="7" type="ORF">M378DRAFT_195881</name>
</gene>
<evidence type="ECO:0000313" key="8">
    <source>
        <dbReference type="Proteomes" id="UP000054549"/>
    </source>
</evidence>
<dbReference type="HOGENOM" id="CLU_024409_0_0_1"/>
<organism evidence="7 8">
    <name type="scientific">Amanita muscaria (strain Koide BX008)</name>
    <dbReference type="NCBI Taxonomy" id="946122"/>
    <lineage>
        <taxon>Eukaryota</taxon>
        <taxon>Fungi</taxon>
        <taxon>Dikarya</taxon>
        <taxon>Basidiomycota</taxon>
        <taxon>Agaricomycotina</taxon>
        <taxon>Agaricomycetes</taxon>
        <taxon>Agaricomycetidae</taxon>
        <taxon>Agaricales</taxon>
        <taxon>Pluteineae</taxon>
        <taxon>Amanitaceae</taxon>
        <taxon>Amanita</taxon>
    </lineage>
</organism>
<evidence type="ECO:0000256" key="4">
    <source>
        <dbReference type="ARBA" id="ARBA00023136"/>
    </source>
</evidence>
<name>A0A0C2X487_AMAMK</name>
<evidence type="ECO:0000256" key="6">
    <source>
        <dbReference type="SAM" id="Phobius"/>
    </source>
</evidence>
<evidence type="ECO:0000256" key="2">
    <source>
        <dbReference type="ARBA" id="ARBA00022692"/>
    </source>
</evidence>
<feature type="compositionally biased region" description="Polar residues" evidence="5">
    <location>
        <begin position="94"/>
        <end position="106"/>
    </location>
</feature>
<feature type="region of interest" description="Disordered" evidence="5">
    <location>
        <begin position="603"/>
        <end position="626"/>
    </location>
</feature>
<feature type="transmembrane region" description="Helical" evidence="6">
    <location>
        <begin position="188"/>
        <end position="210"/>
    </location>
</feature>
<dbReference type="AlphaFoldDB" id="A0A0C2X487"/>
<evidence type="ECO:0000256" key="5">
    <source>
        <dbReference type="SAM" id="MobiDB-lite"/>
    </source>
</evidence>
<sequence length="626" mass="65953">MEQVHRLHHRAVAARRNAPAPAPALYNILARGRPRHPTANGPGLSFPTDPVPPVLGQAPSSLIAPFLPPVIPTINPLSGILPTIPHTDTPAPSKPTTGLSSTSPVETDTPAPVLNTTSSPISQGANSTTLATTTSSYSLPPQVPTVVTQVVPPSSSTSALNNNNNNSNSNNNTSTSQTSGATTSSGSVAAGVVVGLVGACAMVVFLVFLVRRKLRKPHDDFDATDFRRSAILMHDPPAHEDVVARGYNPRPPTMIERKMANIPAVTYGNMYKVPPAGHYNPASGPDHQAMFAGGQLGNSSGSPHTQVPFTDGQLMNPFVSAPPSPGSFATAGHSQSSNGGLVTPKAPYIMKPPLGPRRTSRPATGSDPGAANGFTFPQRQGSRPGTAERQQEQNVIPEQVPLDDYVDLSRSSVSPFQAAQCEAISRKLIIDVPRGFDDVDVTSVMAPSSLEYIDEAPPVPPKSPFEGPGYAVIEPSTEPDDDAPPPVPSKSPFEDPAPEHETEIMQDSARESYTSYQTLRTPELLDFPVPPSPGLTLMSRHRVDSWPPTLPELKLDLGLQGTQPLNAIKGKSAAPKYPSSPLAVNDMTMGDEVGETGLPSVLSTAEATHKSRPDTVYDPADAYGGI</sequence>
<keyword evidence="2 6" id="KW-0812">Transmembrane</keyword>
<dbReference type="InterPro" id="IPR051694">
    <property type="entry name" value="Immunoregulatory_rcpt-like"/>
</dbReference>
<evidence type="ECO:0000313" key="7">
    <source>
        <dbReference type="EMBL" id="KIL69042.1"/>
    </source>
</evidence>
<dbReference type="STRING" id="946122.A0A0C2X487"/>
<feature type="region of interest" description="Disordered" evidence="5">
    <location>
        <begin position="452"/>
        <end position="507"/>
    </location>
</feature>
<protein>
    <submittedName>
        <fullName evidence="7">Uncharacterized protein</fullName>
    </submittedName>
</protein>
<keyword evidence="8" id="KW-1185">Reference proteome</keyword>
<accession>A0A0C2X487</accession>
<keyword evidence="4 6" id="KW-0472">Membrane</keyword>
<dbReference type="GO" id="GO:0016020">
    <property type="term" value="C:membrane"/>
    <property type="evidence" value="ECO:0007669"/>
    <property type="project" value="UniProtKB-SubCell"/>
</dbReference>
<comment type="subcellular location">
    <subcellularLocation>
        <location evidence="1">Membrane</location>
        <topology evidence="1">Single-pass membrane protein</topology>
    </subcellularLocation>
</comment>
<dbReference type="Proteomes" id="UP000054549">
    <property type="component" value="Unassembled WGS sequence"/>
</dbReference>
<evidence type="ECO:0000256" key="3">
    <source>
        <dbReference type="ARBA" id="ARBA00022989"/>
    </source>
</evidence>